<dbReference type="Proteomes" id="UP000636800">
    <property type="component" value="Unassembled WGS sequence"/>
</dbReference>
<dbReference type="OrthoDB" id="640718at2759"/>
<proteinExistence type="predicted"/>
<gene>
    <name evidence="3" type="ORF">HPP92_018708</name>
</gene>
<feature type="compositionally biased region" description="Polar residues" evidence="1">
    <location>
        <begin position="129"/>
        <end position="141"/>
    </location>
</feature>
<feature type="region of interest" description="Disordered" evidence="1">
    <location>
        <begin position="129"/>
        <end position="162"/>
    </location>
</feature>
<feature type="signal peptide" evidence="2">
    <location>
        <begin position="1"/>
        <end position="22"/>
    </location>
</feature>
<keyword evidence="2" id="KW-0732">Signal</keyword>
<sequence>MEVRSSFFAGYLVFFAIGVVGALSSTVTQEPSVPKAISDPRDSIVKGLGFQGAEGLKVSGFDVRDALLGQSVAYEFDIEVDRKFVPIKLLEDLSGPVELWIQDADDMRLALPHDVDAGTLRKVLLSNGSSYSESTHPTNHFSLRIDGPSSLTSSTSASPNNKLKLKRLSPGLVELSSHTANNLSPEQTLWPLTSLNGSDSKLRGIEELLTSVLGEKGSQKGKFKLMKVEVSAHTYVKMRFSVEKQLSEGEVNFDLSQFPSWKTKPEKVAAHFEVLARLEEGGRWYRKDTGGASLSGG</sequence>
<name>A0A835Q9A9_VANPL</name>
<comment type="caution">
    <text evidence="3">The sequence shown here is derived from an EMBL/GenBank/DDBJ whole genome shotgun (WGS) entry which is preliminary data.</text>
</comment>
<protein>
    <submittedName>
        <fullName evidence="3">Uncharacterized protein</fullName>
    </submittedName>
</protein>
<keyword evidence="4" id="KW-1185">Reference proteome</keyword>
<dbReference type="PANTHER" id="PTHR34454:SF2">
    <property type="entry name" value="PROTEIN TUNICAMYCIN INDUCED 1"/>
    <property type="match status" value="1"/>
</dbReference>
<dbReference type="AlphaFoldDB" id="A0A835Q9A9"/>
<dbReference type="PANTHER" id="PTHR34454">
    <property type="entry name" value="TUNICAMYCIN INDUCED PROTEIN"/>
    <property type="match status" value="1"/>
</dbReference>
<dbReference type="InterPro" id="IPR053283">
    <property type="entry name" value="TUNICAMYCIN_INDUCED_1"/>
</dbReference>
<dbReference type="EMBL" id="JADCNL010000009">
    <property type="protein sequence ID" value="KAG0467128.1"/>
    <property type="molecule type" value="Genomic_DNA"/>
</dbReference>
<feature type="chain" id="PRO_5032364958" evidence="2">
    <location>
        <begin position="23"/>
        <end position="297"/>
    </location>
</feature>
<evidence type="ECO:0000313" key="4">
    <source>
        <dbReference type="Proteomes" id="UP000636800"/>
    </source>
</evidence>
<evidence type="ECO:0000256" key="1">
    <source>
        <dbReference type="SAM" id="MobiDB-lite"/>
    </source>
</evidence>
<feature type="compositionally biased region" description="Low complexity" evidence="1">
    <location>
        <begin position="149"/>
        <end position="158"/>
    </location>
</feature>
<accession>A0A835Q9A9</accession>
<evidence type="ECO:0000313" key="3">
    <source>
        <dbReference type="EMBL" id="KAG0467128.1"/>
    </source>
</evidence>
<reference evidence="3 4" key="1">
    <citation type="journal article" date="2020" name="Nat. Food">
        <title>A phased Vanilla planifolia genome enables genetic improvement of flavour and production.</title>
        <authorList>
            <person name="Hasing T."/>
            <person name="Tang H."/>
            <person name="Brym M."/>
            <person name="Khazi F."/>
            <person name="Huang T."/>
            <person name="Chambers A.H."/>
        </authorList>
    </citation>
    <scope>NUCLEOTIDE SEQUENCE [LARGE SCALE GENOMIC DNA]</scope>
    <source>
        <tissue evidence="3">Leaf</tissue>
    </source>
</reference>
<evidence type="ECO:0000256" key="2">
    <source>
        <dbReference type="SAM" id="SignalP"/>
    </source>
</evidence>
<organism evidence="3 4">
    <name type="scientific">Vanilla planifolia</name>
    <name type="common">Vanilla</name>
    <dbReference type="NCBI Taxonomy" id="51239"/>
    <lineage>
        <taxon>Eukaryota</taxon>
        <taxon>Viridiplantae</taxon>
        <taxon>Streptophyta</taxon>
        <taxon>Embryophyta</taxon>
        <taxon>Tracheophyta</taxon>
        <taxon>Spermatophyta</taxon>
        <taxon>Magnoliopsida</taxon>
        <taxon>Liliopsida</taxon>
        <taxon>Asparagales</taxon>
        <taxon>Orchidaceae</taxon>
        <taxon>Vanilloideae</taxon>
        <taxon>Vanilleae</taxon>
        <taxon>Vanilla</taxon>
    </lineage>
</organism>